<feature type="domain" description="C2H2-type" evidence="6">
    <location>
        <begin position="89"/>
        <end position="116"/>
    </location>
</feature>
<dbReference type="PANTHER" id="PTHR23235">
    <property type="entry name" value="KRUEPPEL-LIKE TRANSCRIPTION FACTOR"/>
    <property type="match status" value="1"/>
</dbReference>
<protein>
    <submittedName>
        <fullName evidence="7">Expressed protein</fullName>
    </submittedName>
</protein>
<evidence type="ECO:0000313" key="7">
    <source>
        <dbReference type="EMBL" id="CAH7670768.1"/>
    </source>
</evidence>
<reference evidence="7" key="1">
    <citation type="submission" date="2022-06" db="EMBL/GenBank/DDBJ databases">
        <authorList>
            <consortium name="SYNGENTA / RWTH Aachen University"/>
        </authorList>
    </citation>
    <scope>NUCLEOTIDE SEQUENCE</scope>
</reference>
<dbReference type="FunFam" id="3.30.160.60:FF:000007">
    <property type="entry name" value="Basic krueppel-like factor 3"/>
    <property type="match status" value="1"/>
</dbReference>
<feature type="compositionally biased region" description="Polar residues" evidence="5">
    <location>
        <begin position="48"/>
        <end position="59"/>
    </location>
</feature>
<comment type="caution">
    <text evidence="7">The sequence shown here is derived from an EMBL/GenBank/DDBJ whole genome shotgun (WGS) entry which is preliminary data.</text>
</comment>
<keyword evidence="3" id="KW-0862">Zinc</keyword>
<keyword evidence="8" id="KW-1185">Reference proteome</keyword>
<dbReference type="PROSITE" id="PS00028">
    <property type="entry name" value="ZINC_FINGER_C2H2_1"/>
    <property type="match status" value="2"/>
</dbReference>
<dbReference type="SUPFAM" id="SSF57667">
    <property type="entry name" value="beta-beta-alpha zinc fingers"/>
    <property type="match status" value="1"/>
</dbReference>
<proteinExistence type="predicted"/>
<organism evidence="7 8">
    <name type="scientific">Phakopsora pachyrhizi</name>
    <name type="common">Asian soybean rust disease fungus</name>
    <dbReference type="NCBI Taxonomy" id="170000"/>
    <lineage>
        <taxon>Eukaryota</taxon>
        <taxon>Fungi</taxon>
        <taxon>Dikarya</taxon>
        <taxon>Basidiomycota</taxon>
        <taxon>Pucciniomycotina</taxon>
        <taxon>Pucciniomycetes</taxon>
        <taxon>Pucciniales</taxon>
        <taxon>Phakopsoraceae</taxon>
        <taxon>Phakopsora</taxon>
    </lineage>
</organism>
<feature type="region of interest" description="Disordered" evidence="5">
    <location>
        <begin position="1"/>
        <end position="72"/>
    </location>
</feature>
<keyword evidence="1" id="KW-0479">Metal-binding</keyword>
<evidence type="ECO:0000313" key="8">
    <source>
        <dbReference type="Proteomes" id="UP001153365"/>
    </source>
</evidence>
<dbReference type="InterPro" id="IPR036236">
    <property type="entry name" value="Znf_C2H2_sf"/>
</dbReference>
<dbReference type="Pfam" id="PF00096">
    <property type="entry name" value="zf-C2H2"/>
    <property type="match status" value="1"/>
</dbReference>
<dbReference type="Gene3D" id="3.30.160.60">
    <property type="entry name" value="Classic Zinc Finger"/>
    <property type="match status" value="2"/>
</dbReference>
<dbReference type="PANTHER" id="PTHR23235:SF120">
    <property type="entry name" value="KRUPPEL-LIKE FACTOR 15"/>
    <property type="match status" value="1"/>
</dbReference>
<dbReference type="PROSITE" id="PS50157">
    <property type="entry name" value="ZINC_FINGER_C2H2_2"/>
    <property type="match status" value="2"/>
</dbReference>
<feature type="domain" description="C2H2-type" evidence="6">
    <location>
        <begin position="117"/>
        <end position="146"/>
    </location>
</feature>
<evidence type="ECO:0000256" key="4">
    <source>
        <dbReference type="PROSITE-ProRule" id="PRU00042"/>
    </source>
</evidence>
<evidence type="ECO:0000259" key="6">
    <source>
        <dbReference type="PROSITE" id="PS50157"/>
    </source>
</evidence>
<evidence type="ECO:0000256" key="2">
    <source>
        <dbReference type="ARBA" id="ARBA00022771"/>
    </source>
</evidence>
<name>A0AAV0AT19_PHAPC</name>
<sequence>MPDPSWISSFPALGSGYPNADLRNGSPVGSERLLPSQQVSPRARSHSHSSFGSEDTTASGLPAEYKSRTTAATKAAAAKRRKEGVAARYVCDMCGETFTRRYNLRGHQRAHKGEKPFECGFPGCTSRFARAHDQKRHYKLHLGVKDYNCKACGKAFIRLDVCIFFLFF</sequence>
<dbReference type="InterPro" id="IPR013087">
    <property type="entry name" value="Znf_C2H2_type"/>
</dbReference>
<dbReference type="AlphaFoldDB" id="A0AAV0AT19"/>
<dbReference type="EMBL" id="CALTRL010001066">
    <property type="protein sequence ID" value="CAH7670768.1"/>
    <property type="molecule type" value="Genomic_DNA"/>
</dbReference>
<evidence type="ECO:0000256" key="1">
    <source>
        <dbReference type="ARBA" id="ARBA00022723"/>
    </source>
</evidence>
<dbReference type="GO" id="GO:0000978">
    <property type="term" value="F:RNA polymerase II cis-regulatory region sequence-specific DNA binding"/>
    <property type="evidence" value="ECO:0007669"/>
    <property type="project" value="TreeGrafter"/>
</dbReference>
<accession>A0AAV0AT19</accession>
<dbReference type="GO" id="GO:0008270">
    <property type="term" value="F:zinc ion binding"/>
    <property type="evidence" value="ECO:0007669"/>
    <property type="project" value="UniProtKB-KW"/>
</dbReference>
<dbReference type="Proteomes" id="UP001153365">
    <property type="component" value="Unassembled WGS sequence"/>
</dbReference>
<keyword evidence="2 4" id="KW-0863">Zinc-finger</keyword>
<gene>
    <name evidence="7" type="ORF">PPACK8108_LOCUS5502</name>
</gene>
<dbReference type="SMART" id="SM00355">
    <property type="entry name" value="ZnF_C2H2"/>
    <property type="match status" value="2"/>
</dbReference>
<dbReference type="GO" id="GO:0000981">
    <property type="term" value="F:DNA-binding transcription factor activity, RNA polymerase II-specific"/>
    <property type="evidence" value="ECO:0007669"/>
    <property type="project" value="TreeGrafter"/>
</dbReference>
<evidence type="ECO:0000256" key="5">
    <source>
        <dbReference type="SAM" id="MobiDB-lite"/>
    </source>
</evidence>
<evidence type="ECO:0000256" key="3">
    <source>
        <dbReference type="ARBA" id="ARBA00022833"/>
    </source>
</evidence>